<organism evidence="1 2">
    <name type="scientific">Racocetra fulgida</name>
    <dbReference type="NCBI Taxonomy" id="60492"/>
    <lineage>
        <taxon>Eukaryota</taxon>
        <taxon>Fungi</taxon>
        <taxon>Fungi incertae sedis</taxon>
        <taxon>Mucoromycota</taxon>
        <taxon>Glomeromycotina</taxon>
        <taxon>Glomeromycetes</taxon>
        <taxon>Diversisporales</taxon>
        <taxon>Gigasporaceae</taxon>
        <taxon>Racocetra</taxon>
    </lineage>
</organism>
<dbReference type="Proteomes" id="UP000789396">
    <property type="component" value="Unassembled WGS sequence"/>
</dbReference>
<evidence type="ECO:0000313" key="1">
    <source>
        <dbReference type="EMBL" id="CAG8812491.1"/>
    </source>
</evidence>
<keyword evidence="2" id="KW-1185">Reference proteome</keyword>
<comment type="caution">
    <text evidence="1">The sequence shown here is derived from an EMBL/GenBank/DDBJ whole genome shotgun (WGS) entry which is preliminary data.</text>
</comment>
<name>A0A9N9K8I5_9GLOM</name>
<gene>
    <name evidence="1" type="ORF">RFULGI_LOCUS18913</name>
</gene>
<proteinExistence type="predicted"/>
<dbReference type="AlphaFoldDB" id="A0A9N9K8I5"/>
<evidence type="ECO:0000313" key="2">
    <source>
        <dbReference type="Proteomes" id="UP000789396"/>
    </source>
</evidence>
<dbReference type="OrthoDB" id="2417504at2759"/>
<reference evidence="1" key="1">
    <citation type="submission" date="2021-06" db="EMBL/GenBank/DDBJ databases">
        <authorList>
            <person name="Kallberg Y."/>
            <person name="Tangrot J."/>
            <person name="Rosling A."/>
        </authorList>
    </citation>
    <scope>NUCLEOTIDE SEQUENCE</scope>
    <source>
        <strain evidence="1">IN212</strain>
    </source>
</reference>
<dbReference type="EMBL" id="CAJVPZ010087035">
    <property type="protein sequence ID" value="CAG8812491.1"/>
    <property type="molecule type" value="Genomic_DNA"/>
</dbReference>
<feature type="non-terminal residue" evidence="1">
    <location>
        <position position="1"/>
    </location>
</feature>
<protein>
    <submittedName>
        <fullName evidence="1">1835_t:CDS:1</fullName>
    </submittedName>
</protein>
<feature type="non-terminal residue" evidence="1">
    <location>
        <position position="148"/>
    </location>
</feature>
<accession>A0A9N9K8I5</accession>
<sequence length="148" mass="17288">HQICLISESDLESFDWNVKEEEEDSDEETEGTGVEFEVLKSQEEKEDFIHYPGFKSTFHQAFATVKKVREKSKINRNYKTIYSDSELHGIIEGHTLLIERKMPMDNLERLIKLGFAELEEELLNPLNDALTAERSALEERKTNERNII</sequence>